<dbReference type="AlphaFoldDB" id="A0AAV9QL76"/>
<evidence type="ECO:0000256" key="1">
    <source>
        <dbReference type="SAM" id="MobiDB-lite"/>
    </source>
</evidence>
<accession>A0AAV9QL76</accession>
<dbReference type="SUPFAM" id="SSF81383">
    <property type="entry name" value="F-box domain"/>
    <property type="match status" value="1"/>
</dbReference>
<evidence type="ECO:0000313" key="4">
    <source>
        <dbReference type="Proteomes" id="UP001345827"/>
    </source>
</evidence>
<comment type="caution">
    <text evidence="3">The sequence shown here is derived from an EMBL/GenBank/DDBJ whole genome shotgun (WGS) entry which is preliminary data.</text>
</comment>
<name>A0AAV9QL76_9PEZI</name>
<gene>
    <name evidence="3" type="ORF">LTR25_000274</name>
</gene>
<sequence>MTESIPRKGSLSFLNPFKSKQTASRSSSKADSISDLDFEELKAVGKTPRSSNKLRKRSSPAPASKKSNTDPKKNPPKQSRQIRNASFPVGSVADAWDRDAQTGERKDHTDLLHGLTQRASEESLAEKTELLFRDIPPQPGSAFLSRLPRRVWDQTAQYLPLADAASLALSCKSFRNLVGTSVWSSLNNKENFDSKIDFLGRLDKQLPDHLLCFPCAIYHLRSQKGQEILRPTNIANPLFKCPNAFNPEKRVSRTRLTVGRSLPFTFLQLALRAHEYSPSHGIEVDSLARRYKDRDGEWTHTTRFAIVNGHLLVRVISSAFAAPALPPAGLRKLLYSPNDNFNPYFSVCAHWRDGDLMPAVKCALSHIPKPPDSGGVVGVVEKVKMHRHPQNPLITLCTECRPMRRCPECPSEYLIELRMQEDKTDPRILFKHAIVLTRWSDLGDGSSPQCPEWAACNGEADFDSFTALGRRAISGVFESQFTVDQIPAQRIVSMNPSKEKRGEAGHDWY</sequence>
<reference evidence="3 4" key="1">
    <citation type="submission" date="2023-06" db="EMBL/GenBank/DDBJ databases">
        <title>Black Yeasts Isolated from many extreme environments.</title>
        <authorList>
            <person name="Coleine C."/>
            <person name="Stajich J.E."/>
            <person name="Selbmann L."/>
        </authorList>
    </citation>
    <scope>NUCLEOTIDE SEQUENCE [LARGE SCALE GENOMIC DNA]</scope>
    <source>
        <strain evidence="3 4">CCFEE 5887</strain>
    </source>
</reference>
<protein>
    <recommendedName>
        <fullName evidence="2">F-box domain-containing protein</fullName>
    </recommendedName>
</protein>
<feature type="region of interest" description="Disordered" evidence="1">
    <location>
        <begin position="1"/>
        <end position="88"/>
    </location>
</feature>
<dbReference type="EMBL" id="JAXLQG010000001">
    <property type="protein sequence ID" value="KAK5545267.1"/>
    <property type="molecule type" value="Genomic_DNA"/>
</dbReference>
<dbReference type="InterPro" id="IPR036047">
    <property type="entry name" value="F-box-like_dom_sf"/>
</dbReference>
<dbReference type="Pfam" id="PF00646">
    <property type="entry name" value="F-box"/>
    <property type="match status" value="1"/>
</dbReference>
<feature type="compositionally biased region" description="Low complexity" evidence="1">
    <location>
        <begin position="24"/>
        <end position="35"/>
    </location>
</feature>
<evidence type="ECO:0000313" key="3">
    <source>
        <dbReference type="EMBL" id="KAK5545267.1"/>
    </source>
</evidence>
<dbReference type="PROSITE" id="PS50181">
    <property type="entry name" value="FBOX"/>
    <property type="match status" value="1"/>
</dbReference>
<proteinExistence type="predicted"/>
<dbReference type="Proteomes" id="UP001345827">
    <property type="component" value="Unassembled WGS sequence"/>
</dbReference>
<dbReference type="InterPro" id="IPR001810">
    <property type="entry name" value="F-box_dom"/>
</dbReference>
<organism evidence="3 4">
    <name type="scientific">Vermiconidia calcicola</name>
    <dbReference type="NCBI Taxonomy" id="1690605"/>
    <lineage>
        <taxon>Eukaryota</taxon>
        <taxon>Fungi</taxon>
        <taxon>Dikarya</taxon>
        <taxon>Ascomycota</taxon>
        <taxon>Pezizomycotina</taxon>
        <taxon>Dothideomycetes</taxon>
        <taxon>Dothideomycetidae</taxon>
        <taxon>Mycosphaerellales</taxon>
        <taxon>Extremaceae</taxon>
        <taxon>Vermiconidia</taxon>
    </lineage>
</organism>
<evidence type="ECO:0000259" key="2">
    <source>
        <dbReference type="PROSITE" id="PS50181"/>
    </source>
</evidence>
<keyword evidence="4" id="KW-1185">Reference proteome</keyword>
<feature type="domain" description="F-box" evidence="2">
    <location>
        <begin position="141"/>
        <end position="186"/>
    </location>
</feature>